<keyword evidence="5 8" id="KW-0812">Transmembrane</keyword>
<feature type="transmembrane region" description="Helical" evidence="8">
    <location>
        <begin position="125"/>
        <end position="147"/>
    </location>
</feature>
<dbReference type="Pfam" id="PF01925">
    <property type="entry name" value="TauE"/>
    <property type="match status" value="1"/>
</dbReference>
<protein>
    <recommendedName>
        <fullName evidence="8">Probable membrane transporter protein</fullName>
    </recommendedName>
</protein>
<feature type="transmembrane region" description="Helical" evidence="8">
    <location>
        <begin position="96"/>
        <end position="113"/>
    </location>
</feature>
<evidence type="ECO:0000256" key="7">
    <source>
        <dbReference type="ARBA" id="ARBA00023136"/>
    </source>
</evidence>
<comment type="similarity">
    <text evidence="2 8">Belongs to the 4-toluene sulfonate uptake permease (TSUP) (TC 2.A.102) family.</text>
</comment>
<accession>A0A1F4VCL0</accession>
<keyword evidence="3" id="KW-0813">Transport</keyword>
<evidence type="ECO:0000256" key="6">
    <source>
        <dbReference type="ARBA" id="ARBA00022989"/>
    </source>
</evidence>
<feature type="transmembrane region" description="Helical" evidence="8">
    <location>
        <begin position="29"/>
        <end position="56"/>
    </location>
</feature>
<evidence type="ECO:0000256" key="1">
    <source>
        <dbReference type="ARBA" id="ARBA00004651"/>
    </source>
</evidence>
<feature type="transmembrane region" description="Helical" evidence="8">
    <location>
        <begin position="189"/>
        <end position="207"/>
    </location>
</feature>
<dbReference type="GO" id="GO:0005886">
    <property type="term" value="C:plasma membrane"/>
    <property type="evidence" value="ECO:0007669"/>
    <property type="project" value="UniProtKB-SubCell"/>
</dbReference>
<evidence type="ECO:0000256" key="2">
    <source>
        <dbReference type="ARBA" id="ARBA00009142"/>
    </source>
</evidence>
<evidence type="ECO:0000256" key="5">
    <source>
        <dbReference type="ARBA" id="ARBA00022692"/>
    </source>
</evidence>
<dbReference type="InterPro" id="IPR052017">
    <property type="entry name" value="TSUP"/>
</dbReference>
<feature type="transmembrane region" description="Helical" evidence="8">
    <location>
        <begin position="219"/>
        <end position="237"/>
    </location>
</feature>
<organism evidence="9 10">
    <name type="scientific">candidate division WWE3 bacterium RIFCSPHIGHO2_01_FULL_48_15</name>
    <dbReference type="NCBI Taxonomy" id="1802619"/>
    <lineage>
        <taxon>Bacteria</taxon>
        <taxon>Katanobacteria</taxon>
    </lineage>
</organism>
<gene>
    <name evidence="9" type="ORF">A2797_02445</name>
</gene>
<dbReference type="AlphaFoldDB" id="A0A1F4VCL0"/>
<dbReference type="STRING" id="1802619.A2797_02445"/>
<name>A0A1F4VCL0_UNCKA</name>
<comment type="caution">
    <text evidence="9">The sequence shown here is derived from an EMBL/GenBank/DDBJ whole genome shotgun (WGS) entry which is preliminary data.</text>
</comment>
<evidence type="ECO:0000256" key="3">
    <source>
        <dbReference type="ARBA" id="ARBA00022448"/>
    </source>
</evidence>
<evidence type="ECO:0000256" key="8">
    <source>
        <dbReference type="RuleBase" id="RU363041"/>
    </source>
</evidence>
<feature type="transmembrane region" description="Helical" evidence="8">
    <location>
        <begin position="68"/>
        <end position="90"/>
    </location>
</feature>
<reference evidence="9 10" key="1">
    <citation type="journal article" date="2016" name="Nat. Commun.">
        <title>Thousands of microbial genomes shed light on interconnected biogeochemical processes in an aquifer system.</title>
        <authorList>
            <person name="Anantharaman K."/>
            <person name="Brown C.T."/>
            <person name="Hug L.A."/>
            <person name="Sharon I."/>
            <person name="Castelle C.J."/>
            <person name="Probst A.J."/>
            <person name="Thomas B.C."/>
            <person name="Singh A."/>
            <person name="Wilkins M.J."/>
            <person name="Karaoz U."/>
            <person name="Brodie E.L."/>
            <person name="Williams K.H."/>
            <person name="Hubbard S.S."/>
            <person name="Banfield J.F."/>
        </authorList>
    </citation>
    <scope>NUCLEOTIDE SEQUENCE [LARGE SCALE GENOMIC DNA]</scope>
</reference>
<dbReference type="PANTHER" id="PTHR30269:SF37">
    <property type="entry name" value="MEMBRANE TRANSPORTER PROTEIN"/>
    <property type="match status" value="1"/>
</dbReference>
<proteinExistence type="inferred from homology"/>
<sequence length="238" mass="25456">MAPGFLIFLIAAFGAEVVATVAGFGSSTILVPVATFFFDIKTAIALVGLFHFFGVAVDGVIWRKYINWRIGILFSVLGVLTSFLGAYLVAYLPPQIILRLLGIFLVAYSVFSLTGREIKLPKNDLAIIGAGGLVGFLAGLVGTAGALRTAFLSTFKLSKNQFLGTSFAIAFFVDLTRVLTYLGSGILELNWGIWAAVLTVAILGSLLGQKVVFKLPQKTFYHLVNLALVLAGIKFILG</sequence>
<comment type="subcellular location">
    <subcellularLocation>
        <location evidence="1 8">Cell membrane</location>
        <topology evidence="1 8">Multi-pass membrane protein</topology>
    </subcellularLocation>
</comment>
<dbReference type="Proteomes" id="UP000179005">
    <property type="component" value="Unassembled WGS sequence"/>
</dbReference>
<keyword evidence="6 8" id="KW-1133">Transmembrane helix</keyword>
<keyword evidence="7 8" id="KW-0472">Membrane</keyword>
<evidence type="ECO:0000313" key="10">
    <source>
        <dbReference type="Proteomes" id="UP000179005"/>
    </source>
</evidence>
<evidence type="ECO:0000313" key="9">
    <source>
        <dbReference type="EMBL" id="OGC54758.1"/>
    </source>
</evidence>
<evidence type="ECO:0000256" key="4">
    <source>
        <dbReference type="ARBA" id="ARBA00022475"/>
    </source>
</evidence>
<keyword evidence="4 8" id="KW-1003">Cell membrane</keyword>
<dbReference type="InterPro" id="IPR002781">
    <property type="entry name" value="TM_pro_TauE-like"/>
</dbReference>
<dbReference type="EMBL" id="MEVC01000014">
    <property type="protein sequence ID" value="OGC54758.1"/>
    <property type="molecule type" value="Genomic_DNA"/>
</dbReference>
<dbReference type="PANTHER" id="PTHR30269">
    <property type="entry name" value="TRANSMEMBRANE PROTEIN YFCA"/>
    <property type="match status" value="1"/>
</dbReference>